<dbReference type="InterPro" id="IPR040079">
    <property type="entry name" value="Glutathione_S-Trfase"/>
</dbReference>
<dbReference type="Pfam" id="PF02798">
    <property type="entry name" value="GST_N"/>
    <property type="match status" value="1"/>
</dbReference>
<dbReference type="GO" id="GO:0004364">
    <property type="term" value="F:glutathione transferase activity"/>
    <property type="evidence" value="ECO:0007669"/>
    <property type="project" value="TreeGrafter"/>
</dbReference>
<dbReference type="InterPro" id="IPR010987">
    <property type="entry name" value="Glutathione-S-Trfase_C-like"/>
</dbReference>
<dbReference type="GO" id="GO:0006749">
    <property type="term" value="P:glutathione metabolic process"/>
    <property type="evidence" value="ECO:0007669"/>
    <property type="project" value="TreeGrafter"/>
</dbReference>
<name>A0A7S0VAS2_9CRYP</name>
<dbReference type="PROSITE" id="PS50405">
    <property type="entry name" value="GST_CTER"/>
    <property type="match status" value="1"/>
</dbReference>
<dbReference type="SUPFAM" id="SSF52833">
    <property type="entry name" value="Thioredoxin-like"/>
    <property type="match status" value="1"/>
</dbReference>
<dbReference type="InterPro" id="IPR036282">
    <property type="entry name" value="Glutathione-S-Trfase_C_sf"/>
</dbReference>
<reference evidence="3" key="1">
    <citation type="submission" date="2021-01" db="EMBL/GenBank/DDBJ databases">
        <authorList>
            <person name="Corre E."/>
            <person name="Pelletier E."/>
            <person name="Niang G."/>
            <person name="Scheremetjew M."/>
            <person name="Finn R."/>
            <person name="Kale V."/>
            <person name="Holt S."/>
            <person name="Cochrane G."/>
            <person name="Meng A."/>
            <person name="Brown T."/>
            <person name="Cohen L."/>
        </authorList>
    </citation>
    <scope>NUCLEOTIDE SEQUENCE</scope>
    <source>
        <strain evidence="3">CCMP443</strain>
    </source>
</reference>
<dbReference type="SFLD" id="SFLDS00019">
    <property type="entry name" value="Glutathione_Transferase_(cytos"/>
    <property type="match status" value="1"/>
</dbReference>
<evidence type="ECO:0000259" key="2">
    <source>
        <dbReference type="PROSITE" id="PS50405"/>
    </source>
</evidence>
<feature type="domain" description="GST C-terminal" evidence="2">
    <location>
        <begin position="92"/>
        <end position="216"/>
    </location>
</feature>
<evidence type="ECO:0008006" key="4">
    <source>
        <dbReference type="Google" id="ProtNLM"/>
    </source>
</evidence>
<evidence type="ECO:0000313" key="3">
    <source>
        <dbReference type="EMBL" id="CAD8784005.1"/>
    </source>
</evidence>
<organism evidence="3">
    <name type="scientific">Hemiselmis tepida</name>
    <dbReference type="NCBI Taxonomy" id="464990"/>
    <lineage>
        <taxon>Eukaryota</taxon>
        <taxon>Cryptophyceae</taxon>
        <taxon>Cryptomonadales</taxon>
        <taxon>Hemiselmidaceae</taxon>
        <taxon>Hemiselmis</taxon>
    </lineage>
</organism>
<evidence type="ECO:0000259" key="1">
    <source>
        <dbReference type="PROSITE" id="PS50404"/>
    </source>
</evidence>
<dbReference type="Gene3D" id="3.40.30.10">
    <property type="entry name" value="Glutaredoxin"/>
    <property type="match status" value="1"/>
</dbReference>
<dbReference type="InterPro" id="IPR036249">
    <property type="entry name" value="Thioredoxin-like_sf"/>
</dbReference>
<proteinExistence type="predicted"/>
<accession>A0A7S0VAS2</accession>
<protein>
    <recommendedName>
        <fullName evidence="4">Glutathione transferase</fullName>
    </recommendedName>
</protein>
<dbReference type="AlphaFoldDB" id="A0A7S0VAS2"/>
<dbReference type="InterPro" id="IPR004045">
    <property type="entry name" value="Glutathione_S-Trfase_N"/>
</dbReference>
<dbReference type="EMBL" id="HBFN01005891">
    <property type="protein sequence ID" value="CAD8784005.1"/>
    <property type="molecule type" value="Transcribed_RNA"/>
</dbReference>
<dbReference type="PANTHER" id="PTHR11571">
    <property type="entry name" value="GLUTATHIONE S-TRANSFERASE"/>
    <property type="match status" value="1"/>
</dbReference>
<feature type="domain" description="GST N-terminal" evidence="1">
    <location>
        <begin position="1"/>
        <end position="90"/>
    </location>
</feature>
<gene>
    <name evidence="3" type="ORF">HTEP1355_LOCUS3473</name>
</gene>
<sequence>MALKLSYFNLRGLAETSRMMLAISGTEYEDNRYPIDVANGFAKPEMEADKAKGVLDMNMGRLPILSVGGVEIGQSKCIERYLAKKFGMVGDNDVQAGQVDTIVEHVGDIKQAYNKAKGEADKDAAVAKWFSEGLKEWLTKLEACVAKTSGAKGCAVGSKMSYADVVIYAFLAEFFDNLDGVKASSAGCPNLLAIQEAVGANDKLKAWIAKRPQTPF</sequence>
<dbReference type="InterPro" id="IPR050213">
    <property type="entry name" value="GST_superfamily"/>
</dbReference>
<dbReference type="Pfam" id="PF14497">
    <property type="entry name" value="GST_C_3"/>
    <property type="match status" value="1"/>
</dbReference>
<dbReference type="PROSITE" id="PS50404">
    <property type="entry name" value="GST_NTER"/>
    <property type="match status" value="1"/>
</dbReference>
<dbReference type="InterPro" id="IPR004046">
    <property type="entry name" value="GST_C"/>
</dbReference>
<dbReference type="CDD" id="cd03039">
    <property type="entry name" value="GST_N_Sigma_like"/>
    <property type="match status" value="1"/>
</dbReference>
<dbReference type="SFLD" id="SFLDG00363">
    <property type="entry name" value="AMPS_(cytGST):_Alpha-__Mu-__Pi"/>
    <property type="match status" value="1"/>
</dbReference>
<dbReference type="Gene3D" id="1.20.1050.10">
    <property type="match status" value="1"/>
</dbReference>
<dbReference type="SFLD" id="SFLDG01205">
    <property type="entry name" value="AMPS.1"/>
    <property type="match status" value="1"/>
</dbReference>
<dbReference type="PANTHER" id="PTHR11571:SF150">
    <property type="entry name" value="GLUTATHIONE S-TRANSFERASE"/>
    <property type="match status" value="1"/>
</dbReference>
<dbReference type="SUPFAM" id="SSF47616">
    <property type="entry name" value="GST C-terminal domain-like"/>
    <property type="match status" value="1"/>
</dbReference>